<keyword evidence="2" id="KW-1185">Reference proteome</keyword>
<sequence>MILISACLAGFNVRYDGGNAQNNLAVKLVALGKAITVCPEIMGGLKTPRTPAEIQGGTGDDVLAGRARVVSRDGVDVTKRYLVSAHRVLQIAQNNDVQVAFLKQKSPACGTKLVYDGSFSGRRIPGFGVTAALLHQNGITVFGDEDLTIDTLRPYLDQGTVDLLGNDNLRS</sequence>
<name>A0A0R1XIL4_9LACO</name>
<comment type="caution">
    <text evidence="1">The sequence shown here is derived from an EMBL/GenBank/DDBJ whole genome shotgun (WGS) entry which is preliminary data.</text>
</comment>
<dbReference type="STRING" id="1423782.FD32_GL001308"/>
<dbReference type="AlphaFoldDB" id="A0A0R1XIL4"/>
<dbReference type="OrthoDB" id="9797779at2"/>
<dbReference type="EMBL" id="AZGM01000022">
    <property type="protein sequence ID" value="KRM29553.1"/>
    <property type="molecule type" value="Genomic_DNA"/>
</dbReference>
<organism evidence="1 2">
    <name type="scientific">Limosilactobacillus panis DSM 6035</name>
    <dbReference type="NCBI Taxonomy" id="1423782"/>
    <lineage>
        <taxon>Bacteria</taxon>
        <taxon>Bacillati</taxon>
        <taxon>Bacillota</taxon>
        <taxon>Bacilli</taxon>
        <taxon>Lactobacillales</taxon>
        <taxon>Lactobacillaceae</taxon>
        <taxon>Limosilactobacillus</taxon>
    </lineage>
</organism>
<dbReference type="PANTHER" id="PTHR30087:SF1">
    <property type="entry name" value="HYPOTHETICAL CYTOSOLIC PROTEIN"/>
    <property type="match status" value="1"/>
</dbReference>
<evidence type="ECO:0000313" key="2">
    <source>
        <dbReference type="Proteomes" id="UP000051412"/>
    </source>
</evidence>
<accession>A0A0R1XIL4</accession>
<protein>
    <submittedName>
        <fullName evidence="1">Uncharacterized protein</fullName>
    </submittedName>
</protein>
<dbReference type="Pfam" id="PF04463">
    <property type="entry name" value="2-thiour_desulf"/>
    <property type="match status" value="1"/>
</dbReference>
<dbReference type="PATRIC" id="fig|1423782.4.peg.1367"/>
<dbReference type="RefSeq" id="WP_047769318.1">
    <property type="nucleotide sequence ID" value="NZ_AZGM01000022.1"/>
</dbReference>
<dbReference type="InterPro" id="IPR007553">
    <property type="entry name" value="2-thiour_desulf"/>
</dbReference>
<proteinExistence type="predicted"/>
<evidence type="ECO:0000313" key="1">
    <source>
        <dbReference type="EMBL" id="KRM29553.1"/>
    </source>
</evidence>
<reference evidence="1 2" key="1">
    <citation type="journal article" date="2015" name="Genome Announc.">
        <title>Expanding the biotechnology potential of lactobacilli through comparative genomics of 213 strains and associated genera.</title>
        <authorList>
            <person name="Sun Z."/>
            <person name="Harris H.M."/>
            <person name="McCann A."/>
            <person name="Guo C."/>
            <person name="Argimon S."/>
            <person name="Zhang W."/>
            <person name="Yang X."/>
            <person name="Jeffery I.B."/>
            <person name="Cooney J.C."/>
            <person name="Kagawa T.F."/>
            <person name="Liu W."/>
            <person name="Song Y."/>
            <person name="Salvetti E."/>
            <person name="Wrobel A."/>
            <person name="Rasinkangas P."/>
            <person name="Parkhill J."/>
            <person name="Rea M.C."/>
            <person name="O'Sullivan O."/>
            <person name="Ritari J."/>
            <person name="Douillard F.P."/>
            <person name="Paul Ross R."/>
            <person name="Yang R."/>
            <person name="Briner A.E."/>
            <person name="Felis G.E."/>
            <person name="de Vos W.M."/>
            <person name="Barrangou R."/>
            <person name="Klaenhammer T.R."/>
            <person name="Caufield P.W."/>
            <person name="Cui Y."/>
            <person name="Zhang H."/>
            <person name="O'Toole P.W."/>
        </authorList>
    </citation>
    <scope>NUCLEOTIDE SEQUENCE [LARGE SCALE GENOMIC DNA]</scope>
    <source>
        <strain evidence="1 2">DSM 6035</strain>
    </source>
</reference>
<dbReference type="PANTHER" id="PTHR30087">
    <property type="entry name" value="INNER MEMBRANE PROTEIN"/>
    <property type="match status" value="1"/>
</dbReference>
<dbReference type="Proteomes" id="UP000051412">
    <property type="component" value="Unassembled WGS sequence"/>
</dbReference>
<gene>
    <name evidence="1" type="ORF">FD32_GL001308</name>
</gene>